<protein>
    <submittedName>
        <fullName evidence="2">10217_t:CDS:1</fullName>
    </submittedName>
</protein>
<evidence type="ECO:0000313" key="2">
    <source>
        <dbReference type="EMBL" id="CAG8467572.1"/>
    </source>
</evidence>
<evidence type="ECO:0000313" key="3">
    <source>
        <dbReference type="Proteomes" id="UP000789706"/>
    </source>
</evidence>
<dbReference type="Proteomes" id="UP000789706">
    <property type="component" value="Unassembled WGS sequence"/>
</dbReference>
<feature type="compositionally biased region" description="Low complexity" evidence="1">
    <location>
        <begin position="11"/>
        <end position="25"/>
    </location>
</feature>
<comment type="caution">
    <text evidence="2">The sequence shown here is derived from an EMBL/GenBank/DDBJ whole genome shotgun (WGS) entry which is preliminary data.</text>
</comment>
<keyword evidence="3" id="KW-1185">Reference proteome</keyword>
<dbReference type="AlphaFoldDB" id="A0A9N8VYL9"/>
<dbReference type="EMBL" id="CAJVPK010000178">
    <property type="protein sequence ID" value="CAG8467572.1"/>
    <property type="molecule type" value="Genomic_DNA"/>
</dbReference>
<reference evidence="2" key="1">
    <citation type="submission" date="2021-06" db="EMBL/GenBank/DDBJ databases">
        <authorList>
            <person name="Kallberg Y."/>
            <person name="Tangrot J."/>
            <person name="Rosling A."/>
        </authorList>
    </citation>
    <scope>NUCLEOTIDE SEQUENCE</scope>
    <source>
        <strain evidence="2">AZ414A</strain>
    </source>
</reference>
<gene>
    <name evidence="2" type="ORF">DEBURN_LOCUS2994</name>
</gene>
<proteinExistence type="predicted"/>
<evidence type="ECO:0000256" key="1">
    <source>
        <dbReference type="SAM" id="MobiDB-lite"/>
    </source>
</evidence>
<name>A0A9N8VYL9_9GLOM</name>
<organism evidence="2 3">
    <name type="scientific">Diversispora eburnea</name>
    <dbReference type="NCBI Taxonomy" id="1213867"/>
    <lineage>
        <taxon>Eukaryota</taxon>
        <taxon>Fungi</taxon>
        <taxon>Fungi incertae sedis</taxon>
        <taxon>Mucoromycota</taxon>
        <taxon>Glomeromycotina</taxon>
        <taxon>Glomeromycetes</taxon>
        <taxon>Diversisporales</taxon>
        <taxon>Diversisporaceae</taxon>
        <taxon>Diversispora</taxon>
    </lineage>
</organism>
<feature type="region of interest" description="Disordered" evidence="1">
    <location>
        <begin position="1"/>
        <end position="27"/>
    </location>
</feature>
<sequence>MSNNNLLRLDTSFSFSTPSSSRASSVIPDEEYEDVPFSISTPSSSSACSVIPDEEGRVVNNEMAEALSSRYTKEVGEKFLGDPVSIQDRKDLRKYNTGVRFLDGLHQHSKNKKKKPCRNCKYDDYKFLRSTINPGPYEDCEWEELKWKPFSNPKISPNKWLQVRRDELNKWQRERGILVLPPTFLMDDYFEDDHSSNIMDDY</sequence>
<accession>A0A9N8VYL9</accession>